<gene>
    <name evidence="5" type="primary">yvhJ_1</name>
    <name evidence="5" type="ORF">ERS852392_01046</name>
</gene>
<keyword evidence="3" id="KW-0472">Membrane</keyword>
<feature type="domain" description="Cell envelope-related transcriptional attenuator" evidence="4">
    <location>
        <begin position="105"/>
        <end position="264"/>
    </location>
</feature>
<evidence type="ECO:0000256" key="2">
    <source>
        <dbReference type="SAM" id="MobiDB-lite"/>
    </source>
</evidence>
<keyword evidence="3" id="KW-0812">Transmembrane</keyword>
<dbReference type="InterPro" id="IPR004474">
    <property type="entry name" value="LytR_CpsA_psr"/>
</dbReference>
<evidence type="ECO:0000256" key="1">
    <source>
        <dbReference type="ARBA" id="ARBA00006068"/>
    </source>
</evidence>
<dbReference type="EMBL" id="CYYR01000005">
    <property type="protein sequence ID" value="CUN67132.1"/>
    <property type="molecule type" value="Genomic_DNA"/>
</dbReference>
<dbReference type="PANTHER" id="PTHR33392:SF6">
    <property type="entry name" value="POLYISOPRENYL-TEICHOIC ACID--PEPTIDOGLYCAN TEICHOIC ACID TRANSFERASE TAGU"/>
    <property type="match status" value="1"/>
</dbReference>
<reference evidence="5 6" key="1">
    <citation type="submission" date="2015-09" db="EMBL/GenBank/DDBJ databases">
        <authorList>
            <consortium name="Pathogen Informatics"/>
        </authorList>
    </citation>
    <scope>NUCLEOTIDE SEQUENCE [LARGE SCALE GENOMIC DNA]</scope>
    <source>
        <strain evidence="5 6">2789STDY5608835</strain>
    </source>
</reference>
<feature type="compositionally biased region" description="Basic residues" evidence="2">
    <location>
        <begin position="9"/>
        <end position="23"/>
    </location>
</feature>
<sequence>MSNETNNHQVRRKPMTRRQKEAIRKKKRQRRILLLVIEVLVLLVLAGILFLVSKLGKIERQEVPLENIEVNEGISEESKEIMKNYTTIALFGLDNRSNGNLSKGRSDVIMIANINNDTKEVKLCSVFRDSYLDTGDGSFKKCNAAYAKGGPEAAINMLNKNLDLSITDYVTVDFNAVVECVDLLGGITLDEVTDEEAVLMQGYMDEINKLTKKNSKYLSGGGTNVQLDGVQACAYARIRYTKGDDYKRAERQRTVLAAMVAKAQKSDLVTINKLIDAVFGDIQTSFSNTDLVALAAQVFNYKLGETSGFPFNHGSTTLGSKGSVVVPCTLESNVIELHQFLFGDEEYTPSDTVLANSKKIINDTGMNEGSGYR</sequence>
<organism evidence="5 6">
    <name type="scientific">Roseburia inulinivorans</name>
    <dbReference type="NCBI Taxonomy" id="360807"/>
    <lineage>
        <taxon>Bacteria</taxon>
        <taxon>Bacillati</taxon>
        <taxon>Bacillota</taxon>
        <taxon>Clostridia</taxon>
        <taxon>Lachnospirales</taxon>
        <taxon>Lachnospiraceae</taxon>
        <taxon>Roseburia</taxon>
    </lineage>
</organism>
<dbReference type="InterPro" id="IPR050922">
    <property type="entry name" value="LytR/CpsA/Psr_CW_biosynth"/>
</dbReference>
<evidence type="ECO:0000256" key="3">
    <source>
        <dbReference type="SAM" id="Phobius"/>
    </source>
</evidence>
<accession>A0A173YSF7</accession>
<dbReference type="AlphaFoldDB" id="A0A173YSF7"/>
<dbReference type="Gene3D" id="3.40.630.190">
    <property type="entry name" value="LCP protein"/>
    <property type="match status" value="1"/>
</dbReference>
<dbReference type="RefSeq" id="WP_242864059.1">
    <property type="nucleotide sequence ID" value="NZ_CYYR01000005.1"/>
</dbReference>
<evidence type="ECO:0000259" key="4">
    <source>
        <dbReference type="Pfam" id="PF03816"/>
    </source>
</evidence>
<name>A0A173YSF7_9FIRM</name>
<dbReference type="Proteomes" id="UP000095395">
    <property type="component" value="Unassembled WGS sequence"/>
</dbReference>
<evidence type="ECO:0000313" key="6">
    <source>
        <dbReference type="Proteomes" id="UP000095395"/>
    </source>
</evidence>
<proteinExistence type="inferred from homology"/>
<dbReference type="Pfam" id="PF03816">
    <property type="entry name" value="LytR_cpsA_psr"/>
    <property type="match status" value="1"/>
</dbReference>
<evidence type="ECO:0000313" key="5">
    <source>
        <dbReference type="EMBL" id="CUN67132.1"/>
    </source>
</evidence>
<comment type="similarity">
    <text evidence="1">Belongs to the LytR/CpsA/Psr (LCP) family.</text>
</comment>
<feature type="region of interest" description="Disordered" evidence="2">
    <location>
        <begin position="1"/>
        <end position="23"/>
    </location>
</feature>
<keyword evidence="3" id="KW-1133">Transmembrane helix</keyword>
<dbReference type="NCBIfam" id="TIGR00350">
    <property type="entry name" value="lytR_cpsA_psr"/>
    <property type="match status" value="1"/>
</dbReference>
<dbReference type="PANTHER" id="PTHR33392">
    <property type="entry name" value="POLYISOPRENYL-TEICHOIC ACID--PEPTIDOGLYCAN TEICHOIC ACID TRANSFERASE TAGU"/>
    <property type="match status" value="1"/>
</dbReference>
<feature type="transmembrane region" description="Helical" evidence="3">
    <location>
        <begin position="32"/>
        <end position="52"/>
    </location>
</feature>
<protein>
    <submittedName>
        <fullName evidence="5">Putative transcriptional regulator yvhJ</fullName>
    </submittedName>
</protein>